<dbReference type="InterPro" id="IPR018200">
    <property type="entry name" value="USP_CS"/>
</dbReference>
<keyword evidence="5" id="KW-0833">Ubl conjugation pathway</keyword>
<evidence type="ECO:0000256" key="6">
    <source>
        <dbReference type="ARBA" id="ARBA00022801"/>
    </source>
</evidence>
<comment type="similarity">
    <text evidence="2">Belongs to the peptidase C19 family.</text>
</comment>
<dbReference type="PROSITE" id="PS00973">
    <property type="entry name" value="USP_2"/>
    <property type="match status" value="1"/>
</dbReference>
<evidence type="ECO:0000259" key="9">
    <source>
        <dbReference type="PROSITE" id="PS50235"/>
    </source>
</evidence>
<dbReference type="PANTHER" id="PTHR21646">
    <property type="entry name" value="UBIQUITIN CARBOXYL-TERMINAL HYDROLASE"/>
    <property type="match status" value="1"/>
</dbReference>
<dbReference type="OrthoDB" id="292964at2759"/>
<comment type="catalytic activity">
    <reaction evidence="1">
        <text>Thiol-dependent hydrolysis of ester, thioester, amide, peptide and isopeptide bonds formed by the C-terminal Gly of ubiquitin (a 76-residue protein attached to proteins as an intracellular targeting signal).</text>
        <dbReference type="EC" id="3.4.19.12"/>
    </reaction>
</comment>
<dbReference type="InterPro" id="IPR050185">
    <property type="entry name" value="Ub_carboxyl-term_hydrolase"/>
</dbReference>
<reference evidence="10" key="2">
    <citation type="submission" date="2021-04" db="EMBL/GenBank/DDBJ databases">
        <authorList>
            <person name="Podell S."/>
        </authorList>
    </citation>
    <scope>NUCLEOTIDE SEQUENCE</scope>
    <source>
        <strain evidence="10">Hildebrandi</strain>
    </source>
</reference>
<dbReference type="Proteomes" id="UP000693970">
    <property type="component" value="Unassembled WGS sequence"/>
</dbReference>
<dbReference type="GO" id="GO:0006508">
    <property type="term" value="P:proteolysis"/>
    <property type="evidence" value="ECO:0007669"/>
    <property type="project" value="UniProtKB-KW"/>
</dbReference>
<proteinExistence type="inferred from homology"/>
<dbReference type="GO" id="GO:0016579">
    <property type="term" value="P:protein deubiquitination"/>
    <property type="evidence" value="ECO:0007669"/>
    <property type="project" value="InterPro"/>
</dbReference>
<dbReference type="InterPro" id="IPR028889">
    <property type="entry name" value="USP"/>
</dbReference>
<keyword evidence="6 10" id="KW-0378">Hydrolase</keyword>
<dbReference type="PROSITE" id="PS00972">
    <property type="entry name" value="USP_1"/>
    <property type="match status" value="1"/>
</dbReference>
<keyword evidence="7" id="KW-0788">Thiol protease</keyword>
<dbReference type="Pfam" id="PF00443">
    <property type="entry name" value="UCH"/>
    <property type="match status" value="1"/>
</dbReference>
<keyword evidence="11" id="KW-1185">Reference proteome</keyword>
<feature type="region of interest" description="Disordered" evidence="8">
    <location>
        <begin position="181"/>
        <end position="209"/>
    </location>
</feature>
<feature type="domain" description="USP" evidence="9">
    <location>
        <begin position="801"/>
        <end position="1147"/>
    </location>
</feature>
<keyword evidence="4" id="KW-0645">Protease</keyword>
<evidence type="ECO:0000256" key="7">
    <source>
        <dbReference type="ARBA" id="ARBA00022807"/>
    </source>
</evidence>
<evidence type="ECO:0000313" key="11">
    <source>
        <dbReference type="Proteomes" id="UP000693970"/>
    </source>
</evidence>
<evidence type="ECO:0000256" key="3">
    <source>
        <dbReference type="ARBA" id="ARBA00012759"/>
    </source>
</evidence>
<gene>
    <name evidence="10" type="ORF">IV203_013228</name>
</gene>
<evidence type="ECO:0000256" key="5">
    <source>
        <dbReference type="ARBA" id="ARBA00022786"/>
    </source>
</evidence>
<evidence type="ECO:0000313" key="10">
    <source>
        <dbReference type="EMBL" id="KAG7374133.1"/>
    </source>
</evidence>
<dbReference type="EMBL" id="JAGRRH010000001">
    <property type="protein sequence ID" value="KAG7374133.1"/>
    <property type="molecule type" value="Genomic_DNA"/>
</dbReference>
<dbReference type="GO" id="GO:0004843">
    <property type="term" value="F:cysteine-type deubiquitinase activity"/>
    <property type="evidence" value="ECO:0007669"/>
    <property type="project" value="UniProtKB-EC"/>
</dbReference>
<evidence type="ECO:0000256" key="1">
    <source>
        <dbReference type="ARBA" id="ARBA00000707"/>
    </source>
</evidence>
<dbReference type="AlphaFoldDB" id="A0A9K3M5M4"/>
<sequence length="1184" mass="132372">MAIPSLNNNVASLTNSVSATTATATTNKTSADFDAQVQELSSPPPESFTLVSSLQLLDPLDTKTSVFLMTRSYLQNWLLWAYHQQVSKSETSRVDAALKLAAERYGLTAPQEALQNHLDYADPGPIDASFLSLEGHDLLLSPNVIVKEGNVMKQSTQPRQDKLDAEFPELLRRVKSLPMEDDKKQMDSTGGNFVVDDRTKGGSTVATHEEDPLDSMDVEGDAILCCAVPARFYETLRSVLGVVCDDGFSVSYQPFVSESPALIHYHTFPTSEGHSTNSNDEKQRDAIETAPEQLNGIHKAPSDDSNNGHEILLGRRSRRIQPRPIEFQRRIIMQPAAPKVKYGRGLMDDAASPMTKLLKEQERLAPPRLVPTVELYPIKLNYKIIDPSHNLNNGTEQRGFVLVSRRTRVFDALHDLLKVTAPQASSTCKRVWSCRERGTKSGDGFEVIDLSSLDGKLNKKADSNDDSVSKSSPAVPSLLVGEWIRTHYASPDQDAESKELEVLVEIRRPNMPWPREDLELENRLQVGDFVDAQDIAGKWYEAIVREVDENTVSVHYFGWASRWNSKLRRKRHSIVESVNPRLNPPAPLWTHSKRWRERLADGNVVEVRDSLSTADRPKWYKGIVKTVGNPSGPLRKIEGGAKVETYGEIIGISTKDSSAEADQCEDDVALKATAEERNKPLLLLNREQQVLVEIEQERQNQPTHIIGGGSGDTTDSDSLTVDKWKARPPMLRWINLYGEEICEAGTHMKIEADGDLTVVTLRYEYEAGRKPVEIMKSWNGLYGQGLVKEAMRGTPPAPGAVGMHNLGNSCFLNSIIQCLNHIEPLTQYFLGGEFAKELNTKNPLGSGGRVATAYATLLKEIWSGDYSALAPRLLKQTVASFAPQFNNSFQHDSQEFCQFLMDGLHEDCNRVISKPYVEELEGYGMEDRKAAIETWKNHLLRHDSIIVDRCQGMHRSHLTCPSCGRESIKFEVYSTISLPLVLEDKGLNKAMQVEDCIEKFLEGEQLDELNAWYCPSCKKHVCALKMIALWSVPDILILHLKRFQFENCSVSNNLLRSKIDETVKFPVDGLDLRKHVLGPVDEDAPPVYNLFGVSEHVGRTANSGHYTATVRNSKDGRWYRYNDAHVGETTGDAAVTGGAYLLFYQRAKGSTRWAGMEKVIEEGEIERDAEGFMAVKAKKKKKKP</sequence>
<dbReference type="PROSITE" id="PS50235">
    <property type="entry name" value="USP_3"/>
    <property type="match status" value="1"/>
</dbReference>
<dbReference type="PANTHER" id="PTHR21646:SF24">
    <property type="entry name" value="UBIQUITIN CARBOXYL-TERMINAL HYDROLASE"/>
    <property type="match status" value="1"/>
</dbReference>
<dbReference type="CDD" id="cd20104">
    <property type="entry name" value="MBT_PHF20L1-like"/>
    <property type="match status" value="1"/>
</dbReference>
<comment type="caution">
    <text evidence="10">The sequence shown here is derived from an EMBL/GenBank/DDBJ whole genome shotgun (WGS) entry which is preliminary data.</text>
</comment>
<protein>
    <recommendedName>
        <fullName evidence="3">ubiquitinyl hydrolase 1</fullName>
        <ecNumber evidence="3">3.4.19.12</ecNumber>
    </recommendedName>
</protein>
<feature type="region of interest" description="Disordered" evidence="8">
    <location>
        <begin position="296"/>
        <end position="315"/>
    </location>
</feature>
<name>A0A9K3M5M4_9STRA</name>
<reference evidence="10" key="1">
    <citation type="journal article" date="2021" name="Sci. Rep.">
        <title>Diploid genomic architecture of Nitzschia inconspicua, an elite biomass production diatom.</title>
        <authorList>
            <person name="Oliver A."/>
            <person name="Podell S."/>
            <person name="Pinowska A."/>
            <person name="Traller J.C."/>
            <person name="Smith S.R."/>
            <person name="McClure R."/>
            <person name="Beliaev A."/>
            <person name="Bohutskyi P."/>
            <person name="Hill E.A."/>
            <person name="Rabines A."/>
            <person name="Zheng H."/>
            <person name="Allen L.Z."/>
            <person name="Kuo A."/>
            <person name="Grigoriev I.V."/>
            <person name="Allen A.E."/>
            <person name="Hazlebeck D."/>
            <person name="Allen E.E."/>
        </authorList>
    </citation>
    <scope>NUCLEOTIDE SEQUENCE</scope>
    <source>
        <strain evidence="10">Hildebrandi</strain>
    </source>
</reference>
<dbReference type="InterPro" id="IPR001394">
    <property type="entry name" value="Peptidase_C19_UCH"/>
</dbReference>
<accession>A0A9K3M5M4</accession>
<evidence type="ECO:0000256" key="2">
    <source>
        <dbReference type="ARBA" id="ARBA00009085"/>
    </source>
</evidence>
<dbReference type="CDD" id="cd02674">
    <property type="entry name" value="Peptidase_C19R"/>
    <property type="match status" value="1"/>
</dbReference>
<dbReference type="EC" id="3.4.19.12" evidence="3"/>
<evidence type="ECO:0000256" key="4">
    <source>
        <dbReference type="ARBA" id="ARBA00022670"/>
    </source>
</evidence>
<organism evidence="10 11">
    <name type="scientific">Nitzschia inconspicua</name>
    <dbReference type="NCBI Taxonomy" id="303405"/>
    <lineage>
        <taxon>Eukaryota</taxon>
        <taxon>Sar</taxon>
        <taxon>Stramenopiles</taxon>
        <taxon>Ochrophyta</taxon>
        <taxon>Bacillariophyta</taxon>
        <taxon>Bacillariophyceae</taxon>
        <taxon>Bacillariophycidae</taxon>
        <taxon>Bacillariales</taxon>
        <taxon>Bacillariaceae</taxon>
        <taxon>Nitzschia</taxon>
    </lineage>
</organism>
<evidence type="ECO:0000256" key="8">
    <source>
        <dbReference type="SAM" id="MobiDB-lite"/>
    </source>
</evidence>